<dbReference type="Proteomes" id="UP000053144">
    <property type="component" value="Unassembled WGS sequence"/>
</dbReference>
<feature type="compositionally biased region" description="Polar residues" evidence="1">
    <location>
        <begin position="9"/>
        <end position="36"/>
    </location>
</feature>
<evidence type="ECO:0000256" key="1">
    <source>
        <dbReference type="SAM" id="MobiDB-lite"/>
    </source>
</evidence>
<organism evidence="2 3">
    <name type="scientific">Phaseolus angularis</name>
    <name type="common">Azuki bean</name>
    <name type="synonym">Vigna angularis</name>
    <dbReference type="NCBI Taxonomy" id="3914"/>
    <lineage>
        <taxon>Eukaryota</taxon>
        <taxon>Viridiplantae</taxon>
        <taxon>Streptophyta</taxon>
        <taxon>Embryophyta</taxon>
        <taxon>Tracheophyta</taxon>
        <taxon>Spermatophyta</taxon>
        <taxon>Magnoliopsida</taxon>
        <taxon>eudicotyledons</taxon>
        <taxon>Gunneridae</taxon>
        <taxon>Pentapetalae</taxon>
        <taxon>rosids</taxon>
        <taxon>fabids</taxon>
        <taxon>Fabales</taxon>
        <taxon>Fabaceae</taxon>
        <taxon>Papilionoideae</taxon>
        <taxon>50 kb inversion clade</taxon>
        <taxon>NPAAA clade</taxon>
        <taxon>indigoferoid/millettioid clade</taxon>
        <taxon>Phaseoleae</taxon>
        <taxon>Vigna</taxon>
    </lineage>
</organism>
<protein>
    <submittedName>
        <fullName evidence="2">Uncharacterized protein</fullName>
    </submittedName>
</protein>
<proteinExistence type="predicted"/>
<dbReference type="EMBL" id="KQ258254">
    <property type="protein sequence ID" value="KOM25172.1"/>
    <property type="molecule type" value="Genomic_DNA"/>
</dbReference>
<name>A0A0L9T3M3_PHAAN</name>
<sequence>MPQFHVNRGSMSHSTASVQATTEKVDSNSFDSSTHTRNSDIGKGFNQTDKVVRDVPGVGMVPKLNQKLEYQGFGAEGL</sequence>
<gene>
    <name evidence="2" type="ORF">LR48_Vigan50s009200</name>
</gene>
<evidence type="ECO:0000313" key="2">
    <source>
        <dbReference type="EMBL" id="KOM25172.1"/>
    </source>
</evidence>
<dbReference type="AlphaFoldDB" id="A0A0L9T3M3"/>
<accession>A0A0L9T3M3</accession>
<evidence type="ECO:0000313" key="3">
    <source>
        <dbReference type="Proteomes" id="UP000053144"/>
    </source>
</evidence>
<dbReference type="Gramene" id="KOM25172">
    <property type="protein sequence ID" value="KOM25172"/>
    <property type="gene ID" value="LR48_Vigan50s009200"/>
</dbReference>
<feature type="region of interest" description="Disordered" evidence="1">
    <location>
        <begin position="1"/>
        <end position="48"/>
    </location>
</feature>
<reference evidence="3" key="1">
    <citation type="journal article" date="2015" name="Proc. Natl. Acad. Sci. U.S.A.">
        <title>Genome sequencing of adzuki bean (Vigna angularis) provides insight into high starch and low fat accumulation and domestication.</title>
        <authorList>
            <person name="Yang K."/>
            <person name="Tian Z."/>
            <person name="Chen C."/>
            <person name="Luo L."/>
            <person name="Zhao B."/>
            <person name="Wang Z."/>
            <person name="Yu L."/>
            <person name="Li Y."/>
            <person name="Sun Y."/>
            <person name="Li W."/>
            <person name="Chen Y."/>
            <person name="Li Y."/>
            <person name="Zhang Y."/>
            <person name="Ai D."/>
            <person name="Zhao J."/>
            <person name="Shang C."/>
            <person name="Ma Y."/>
            <person name="Wu B."/>
            <person name="Wang M."/>
            <person name="Gao L."/>
            <person name="Sun D."/>
            <person name="Zhang P."/>
            <person name="Guo F."/>
            <person name="Wang W."/>
            <person name="Li Y."/>
            <person name="Wang J."/>
            <person name="Varshney R.K."/>
            <person name="Wang J."/>
            <person name="Ling H.Q."/>
            <person name="Wan P."/>
        </authorList>
    </citation>
    <scope>NUCLEOTIDE SEQUENCE</scope>
    <source>
        <strain evidence="3">cv. Jingnong 6</strain>
    </source>
</reference>